<dbReference type="GO" id="GO:0030420">
    <property type="term" value="P:establishment of competence for transformation"/>
    <property type="evidence" value="ECO:0007669"/>
    <property type="project" value="InterPro"/>
</dbReference>
<evidence type="ECO:0000256" key="2">
    <source>
        <dbReference type="ARBA" id="ARBA00022475"/>
    </source>
</evidence>
<feature type="transmembrane region" description="Helical" evidence="6">
    <location>
        <begin position="246"/>
        <end position="265"/>
    </location>
</feature>
<dbReference type="NCBIfam" id="TIGR00360">
    <property type="entry name" value="ComEC_N-term"/>
    <property type="match status" value="1"/>
</dbReference>
<protein>
    <submittedName>
        <fullName evidence="8">DNA internalization-related competence protein ComEC/Rec2</fullName>
    </submittedName>
</protein>
<evidence type="ECO:0000259" key="7">
    <source>
        <dbReference type="SMART" id="SM00849"/>
    </source>
</evidence>
<evidence type="ECO:0000313" key="9">
    <source>
        <dbReference type="Proteomes" id="UP000284908"/>
    </source>
</evidence>
<dbReference type="Pfam" id="PF13567">
    <property type="entry name" value="DUF4131"/>
    <property type="match status" value="1"/>
</dbReference>
<feature type="transmembrane region" description="Helical" evidence="6">
    <location>
        <begin position="470"/>
        <end position="487"/>
    </location>
</feature>
<feature type="transmembrane region" description="Helical" evidence="6">
    <location>
        <begin position="384"/>
        <end position="412"/>
    </location>
</feature>
<dbReference type="NCBIfam" id="TIGR00361">
    <property type="entry name" value="ComEC_Rec2"/>
    <property type="match status" value="1"/>
</dbReference>
<evidence type="ECO:0000256" key="1">
    <source>
        <dbReference type="ARBA" id="ARBA00004651"/>
    </source>
</evidence>
<gene>
    <name evidence="8" type="ORF">D6C13_03530</name>
</gene>
<keyword evidence="4 6" id="KW-1133">Transmembrane helix</keyword>
<dbReference type="CDD" id="cd07731">
    <property type="entry name" value="ComA-like_MBL-fold"/>
    <property type="match status" value="1"/>
</dbReference>
<dbReference type="InterPro" id="IPR004797">
    <property type="entry name" value="Competence_ComEC/Rec2"/>
</dbReference>
<dbReference type="InterPro" id="IPR004477">
    <property type="entry name" value="ComEC_N"/>
</dbReference>
<evidence type="ECO:0000256" key="4">
    <source>
        <dbReference type="ARBA" id="ARBA00022989"/>
    </source>
</evidence>
<dbReference type="GO" id="GO:0005886">
    <property type="term" value="C:plasma membrane"/>
    <property type="evidence" value="ECO:0007669"/>
    <property type="project" value="UniProtKB-SubCell"/>
</dbReference>
<keyword evidence="5 6" id="KW-0472">Membrane</keyword>
<name>A0A419NE43_9GAMM</name>
<dbReference type="InterPro" id="IPR035681">
    <property type="entry name" value="ComA-like_MBL"/>
</dbReference>
<dbReference type="EMBL" id="RAHH01000003">
    <property type="protein sequence ID" value="RJT46872.1"/>
    <property type="molecule type" value="Genomic_DNA"/>
</dbReference>
<feature type="transmembrane region" description="Helical" evidence="6">
    <location>
        <begin position="295"/>
        <end position="312"/>
    </location>
</feature>
<dbReference type="Pfam" id="PF03772">
    <property type="entry name" value="Competence"/>
    <property type="match status" value="1"/>
</dbReference>
<dbReference type="Gene3D" id="3.60.15.10">
    <property type="entry name" value="Ribonuclease Z/Hydroxyacylglutathione hydrolase-like"/>
    <property type="match status" value="1"/>
</dbReference>
<keyword evidence="3 6" id="KW-0812">Transmembrane</keyword>
<feature type="transmembrane region" description="Helical" evidence="6">
    <location>
        <begin position="33"/>
        <end position="49"/>
    </location>
</feature>
<comment type="caution">
    <text evidence="8">The sequence shown here is derived from an EMBL/GenBank/DDBJ whole genome shotgun (WGS) entry which is preliminary data.</text>
</comment>
<reference evidence="8 9" key="1">
    <citation type="submission" date="2018-09" db="EMBL/GenBank/DDBJ databases">
        <authorList>
            <person name="Le Fleche-Mateos A."/>
        </authorList>
    </citation>
    <scope>NUCLEOTIDE SEQUENCE [LARGE SCALE GENOMIC DNA]</scope>
    <source>
        <strain evidence="8 9">DSM 27399</strain>
    </source>
</reference>
<keyword evidence="2" id="KW-1003">Cell membrane</keyword>
<dbReference type="InterPro" id="IPR001279">
    <property type="entry name" value="Metallo-B-lactamas"/>
</dbReference>
<feature type="transmembrane region" description="Helical" evidence="6">
    <location>
        <begin position="6"/>
        <end position="26"/>
    </location>
</feature>
<feature type="transmembrane region" description="Helical" evidence="6">
    <location>
        <begin position="318"/>
        <end position="337"/>
    </location>
</feature>
<feature type="transmembrane region" description="Helical" evidence="6">
    <location>
        <begin position="349"/>
        <end position="372"/>
    </location>
</feature>
<sequence length="748" mass="84375">MLPLVFLPHIPSAGFLAALCAFAWALAARQQKLFRVLAIALLSFSWGAFQGGVQIQQINAFQGTSRNVTATLQTINLGNAGEQSQFFKIEILDGRRVFPPLMFRAKWHEGGESLQAGQRWQMKVSLRPVHSLLDEGGFDAQRWALSQHAPLTATIRNAELLDNNSTLRQQFIHRVQQGMPQLINTPVLVALAFGEKGLIQGLEKLLLQRTGIAHLVAISGLHIGIAALFGWWLARGLQFFMPARMINYRFPLLVSGIFLLTYAWLSGGNAPALRAALAVSMWLSLRFFRIRCHPWQIWLWGVALLLLLDPMNLLSDSFWLSCFAVASLVFWFQWAPLPPRFQHAWHWSFLRWGHLQAGMTFLLLPIQIGIFHGVNLFSFLANMWAVPVVSLITVPLVLLSLLANLLPAGWVVSAKIMVWKLADSTLSLAMWGIKPFAGGWTPLGESFLVLSLLGWPMIICWRLLPVKHSFSLLLSLCALSVTSFIRIPAERWRVDMLDVGHGLSVLISRNGKGILYDTGNRWEGGSAAEQNIIPFLNWRNIQLEQIIISHNDMDHRGGLEILQARYPEATLRQSSISPLIHLKCTAGEQWHWQGLTFKVMWPEKIVADAGNNESCVIRVSEGAFSMLLTGDIEAEAEKALIMKWHQDLQATVLQVPHHGSNTSSTRPFLRTVKPVTALASASRFNKWHLPAHKVVSRYKKARYDWHSTSESGQLSLFIYGDYWTIKGLREQLNPRWYHRQFGVSEDNE</sequence>
<dbReference type="InterPro" id="IPR052159">
    <property type="entry name" value="Competence_DNA_uptake"/>
</dbReference>
<evidence type="ECO:0000256" key="6">
    <source>
        <dbReference type="SAM" id="Phobius"/>
    </source>
</evidence>
<dbReference type="InterPro" id="IPR036866">
    <property type="entry name" value="RibonucZ/Hydroxyglut_hydro"/>
</dbReference>
<dbReference type="SMART" id="SM00849">
    <property type="entry name" value="Lactamase_B"/>
    <property type="match status" value="1"/>
</dbReference>
<dbReference type="AlphaFoldDB" id="A0A419NE43"/>
<dbReference type="RefSeq" id="WP_120131453.1">
    <property type="nucleotide sequence ID" value="NZ_RAHH01000003.1"/>
</dbReference>
<keyword evidence="9" id="KW-1185">Reference proteome</keyword>
<feature type="transmembrane region" description="Helical" evidence="6">
    <location>
        <begin position="212"/>
        <end position="234"/>
    </location>
</feature>
<dbReference type="PANTHER" id="PTHR30619:SF1">
    <property type="entry name" value="RECOMBINATION PROTEIN 2"/>
    <property type="match status" value="1"/>
</dbReference>
<dbReference type="Pfam" id="PF00753">
    <property type="entry name" value="Lactamase_B"/>
    <property type="match status" value="1"/>
</dbReference>
<comment type="subcellular location">
    <subcellularLocation>
        <location evidence="1">Cell membrane</location>
        <topology evidence="1">Multi-pass membrane protein</topology>
    </subcellularLocation>
</comment>
<dbReference type="Proteomes" id="UP000284908">
    <property type="component" value="Unassembled WGS sequence"/>
</dbReference>
<dbReference type="PANTHER" id="PTHR30619">
    <property type="entry name" value="DNA INTERNALIZATION/COMPETENCE PROTEIN COMEC/REC2"/>
    <property type="match status" value="1"/>
</dbReference>
<evidence type="ECO:0000256" key="3">
    <source>
        <dbReference type="ARBA" id="ARBA00022692"/>
    </source>
</evidence>
<organism evidence="8 9">
    <name type="scientific">Rahnella woolbedingensis</name>
    <dbReference type="NCBI Taxonomy" id="1510574"/>
    <lineage>
        <taxon>Bacteria</taxon>
        <taxon>Pseudomonadati</taxon>
        <taxon>Pseudomonadota</taxon>
        <taxon>Gammaproteobacteria</taxon>
        <taxon>Enterobacterales</taxon>
        <taxon>Yersiniaceae</taxon>
        <taxon>Rahnella</taxon>
    </lineage>
</organism>
<evidence type="ECO:0000256" key="5">
    <source>
        <dbReference type="ARBA" id="ARBA00023136"/>
    </source>
</evidence>
<feature type="transmembrane region" description="Helical" evidence="6">
    <location>
        <begin position="447"/>
        <end position="464"/>
    </location>
</feature>
<dbReference type="SUPFAM" id="SSF56281">
    <property type="entry name" value="Metallo-hydrolase/oxidoreductase"/>
    <property type="match status" value="1"/>
</dbReference>
<evidence type="ECO:0000313" key="8">
    <source>
        <dbReference type="EMBL" id="RJT46872.1"/>
    </source>
</evidence>
<feature type="domain" description="Metallo-beta-lactamase" evidence="7">
    <location>
        <begin position="501"/>
        <end position="683"/>
    </location>
</feature>
<dbReference type="InterPro" id="IPR025405">
    <property type="entry name" value="DUF4131"/>
</dbReference>
<dbReference type="OrthoDB" id="9761531at2"/>
<accession>A0A419NE43</accession>
<proteinExistence type="predicted"/>